<dbReference type="EMBL" id="SNXK01000011">
    <property type="protein sequence ID" value="TDP30599.1"/>
    <property type="molecule type" value="Genomic_DNA"/>
</dbReference>
<name>A0A4R6P3Y9_NOCIG</name>
<dbReference type="RefSeq" id="WP_067498134.1">
    <property type="nucleotide sequence ID" value="NZ_JBHXPO010000014.1"/>
</dbReference>
<evidence type="ECO:0000256" key="1">
    <source>
        <dbReference type="SAM" id="MobiDB-lite"/>
    </source>
</evidence>
<gene>
    <name evidence="2" type="ORF">DFR75_11163</name>
</gene>
<reference evidence="2 3" key="1">
    <citation type="submission" date="2019-03" db="EMBL/GenBank/DDBJ databases">
        <title>Genomic Encyclopedia of Type Strains, Phase IV (KMG-IV): sequencing the most valuable type-strain genomes for metagenomic binning, comparative biology and taxonomic classification.</title>
        <authorList>
            <person name="Goeker M."/>
        </authorList>
    </citation>
    <scope>NUCLEOTIDE SEQUENCE [LARGE SCALE GENOMIC DNA]</scope>
    <source>
        <strain evidence="2 3">DSM 44496</strain>
    </source>
</reference>
<protein>
    <submittedName>
        <fullName evidence="2">Uncharacterized protein</fullName>
    </submittedName>
</protein>
<proteinExistence type="predicted"/>
<evidence type="ECO:0000313" key="3">
    <source>
        <dbReference type="Proteomes" id="UP000295087"/>
    </source>
</evidence>
<keyword evidence="3" id="KW-1185">Reference proteome</keyword>
<dbReference type="AlphaFoldDB" id="A0A4R6P3Y9"/>
<feature type="region of interest" description="Disordered" evidence="1">
    <location>
        <begin position="1"/>
        <end position="27"/>
    </location>
</feature>
<comment type="caution">
    <text evidence="2">The sequence shown here is derived from an EMBL/GenBank/DDBJ whole genome shotgun (WGS) entry which is preliminary data.</text>
</comment>
<accession>A0A4R6P3Y9</accession>
<evidence type="ECO:0000313" key="2">
    <source>
        <dbReference type="EMBL" id="TDP30599.1"/>
    </source>
</evidence>
<sequence>MLNPSHQGAQMGRQAPVSQHYNGPGQQSAASALTSFVTYAKAMQDLDEKSFPVEYEAHRDRLLKLEPMLRVHGILDVMEIRNPEIKALLRIP</sequence>
<dbReference type="Proteomes" id="UP000295087">
    <property type="component" value="Unassembled WGS sequence"/>
</dbReference>
<organism evidence="2 3">
    <name type="scientific">Nocardia ignorata</name>
    <dbReference type="NCBI Taxonomy" id="145285"/>
    <lineage>
        <taxon>Bacteria</taxon>
        <taxon>Bacillati</taxon>
        <taxon>Actinomycetota</taxon>
        <taxon>Actinomycetes</taxon>
        <taxon>Mycobacteriales</taxon>
        <taxon>Nocardiaceae</taxon>
        <taxon>Nocardia</taxon>
    </lineage>
</organism>
<feature type="compositionally biased region" description="Polar residues" evidence="1">
    <location>
        <begin position="16"/>
        <end position="27"/>
    </location>
</feature>